<feature type="transmembrane region" description="Helical" evidence="5">
    <location>
        <begin position="279"/>
        <end position="297"/>
    </location>
</feature>
<feature type="domain" description="Major facilitator superfamily (MFS) profile" evidence="6">
    <location>
        <begin position="15"/>
        <end position="387"/>
    </location>
</feature>
<feature type="transmembrane region" description="Helical" evidence="5">
    <location>
        <begin position="147"/>
        <end position="166"/>
    </location>
</feature>
<feature type="transmembrane region" description="Helical" evidence="5">
    <location>
        <begin position="364"/>
        <end position="385"/>
    </location>
</feature>
<keyword evidence="2 5" id="KW-0812">Transmembrane</keyword>
<dbReference type="InterPro" id="IPR051788">
    <property type="entry name" value="MFS_Transporter"/>
</dbReference>
<keyword evidence="3 5" id="KW-1133">Transmembrane helix</keyword>
<dbReference type="Gene3D" id="1.20.1250.20">
    <property type="entry name" value="MFS general substrate transporter like domains"/>
    <property type="match status" value="2"/>
</dbReference>
<dbReference type="Pfam" id="PF07690">
    <property type="entry name" value="MFS_1"/>
    <property type="match status" value="1"/>
</dbReference>
<evidence type="ECO:0000256" key="3">
    <source>
        <dbReference type="ARBA" id="ARBA00022989"/>
    </source>
</evidence>
<keyword evidence="4 5" id="KW-0472">Membrane</keyword>
<sequence length="387" mass="41059">MSTLSVFRSINSFFYNPRARAVGLVFATDSLLFGSWVSRIPYIKYNLGLNDAQLGMALFIMPIGSILANPFTGEVIRRFGSARVCLWSAIGFFLSVLIPINAPNGYVLGVGLGIMGACAAMLNVAMNTCATNVERHEGVRIMSACHGMWSLGGMLGSALAGLFILVELSAPLHMLIIALLLVVFTLFLQPILRDIPEVKGAQGTSFVKPTKALLILIFIGLTVSMAEGLSFDWSAIYLREIAHTTASVSALGFGFFSFSMTLGRFVGDTIIPRYGEKKLLFLGGTLGAVGLLLTILLPYPFTALLGFLVLGLGCSLGAPMLYAISMRQPGIPPAAGLATFATFSFIGFMAGPPAIGFIAEAYGLPYGFGVVALLLLAGAAATRWARV</sequence>
<dbReference type="InterPro" id="IPR011701">
    <property type="entry name" value="MFS"/>
</dbReference>
<dbReference type="Proteomes" id="UP000557307">
    <property type="component" value="Unassembled WGS sequence"/>
</dbReference>
<evidence type="ECO:0000256" key="2">
    <source>
        <dbReference type="ARBA" id="ARBA00022692"/>
    </source>
</evidence>
<feature type="transmembrane region" description="Helical" evidence="5">
    <location>
        <begin position="303"/>
        <end position="324"/>
    </location>
</feature>
<evidence type="ECO:0000313" key="7">
    <source>
        <dbReference type="EMBL" id="MBB5284009.1"/>
    </source>
</evidence>
<evidence type="ECO:0000313" key="8">
    <source>
        <dbReference type="Proteomes" id="UP000557307"/>
    </source>
</evidence>
<comment type="subcellular location">
    <subcellularLocation>
        <location evidence="1">Membrane</location>
        <topology evidence="1">Multi-pass membrane protein</topology>
    </subcellularLocation>
</comment>
<evidence type="ECO:0000256" key="4">
    <source>
        <dbReference type="ARBA" id="ARBA00023136"/>
    </source>
</evidence>
<comment type="caution">
    <text evidence="7">The sequence shown here is derived from an EMBL/GenBank/DDBJ whole genome shotgun (WGS) entry which is preliminary data.</text>
</comment>
<dbReference type="InterPro" id="IPR036259">
    <property type="entry name" value="MFS_trans_sf"/>
</dbReference>
<dbReference type="PANTHER" id="PTHR23514:SF13">
    <property type="entry name" value="INNER MEMBRANE PROTEIN YBJJ"/>
    <property type="match status" value="1"/>
</dbReference>
<name>A0A840TWJ0_9BACT</name>
<feature type="transmembrane region" description="Helical" evidence="5">
    <location>
        <begin position="336"/>
        <end position="358"/>
    </location>
</feature>
<keyword evidence="8" id="KW-1185">Reference proteome</keyword>
<protein>
    <submittedName>
        <fullName evidence="7">MFS family permease</fullName>
    </submittedName>
</protein>
<dbReference type="GO" id="GO:0016020">
    <property type="term" value="C:membrane"/>
    <property type="evidence" value="ECO:0007669"/>
    <property type="project" value="UniProtKB-SubCell"/>
</dbReference>
<proteinExistence type="predicted"/>
<feature type="transmembrane region" description="Helical" evidence="5">
    <location>
        <begin position="54"/>
        <end position="72"/>
    </location>
</feature>
<feature type="transmembrane region" description="Helical" evidence="5">
    <location>
        <begin position="248"/>
        <end position="267"/>
    </location>
</feature>
<feature type="transmembrane region" description="Helical" evidence="5">
    <location>
        <begin position="106"/>
        <end position="126"/>
    </location>
</feature>
<evidence type="ECO:0000256" key="5">
    <source>
        <dbReference type="SAM" id="Phobius"/>
    </source>
</evidence>
<dbReference type="GO" id="GO:0022857">
    <property type="term" value="F:transmembrane transporter activity"/>
    <property type="evidence" value="ECO:0007669"/>
    <property type="project" value="InterPro"/>
</dbReference>
<reference evidence="7 8" key="1">
    <citation type="submission" date="2020-08" db="EMBL/GenBank/DDBJ databases">
        <title>Genomic Encyclopedia of Type Strains, Phase IV (KMG-IV): sequencing the most valuable type-strain genomes for metagenomic binning, comparative biology and taxonomic classification.</title>
        <authorList>
            <person name="Goeker M."/>
        </authorList>
    </citation>
    <scope>NUCLEOTIDE SEQUENCE [LARGE SCALE GENOMIC DNA]</scope>
    <source>
        <strain evidence="7 8">DSM 105074</strain>
    </source>
</reference>
<feature type="transmembrane region" description="Helical" evidence="5">
    <location>
        <begin position="84"/>
        <end position="100"/>
    </location>
</feature>
<organism evidence="7 8">
    <name type="scientific">Rhabdobacter roseus</name>
    <dbReference type="NCBI Taxonomy" id="1655419"/>
    <lineage>
        <taxon>Bacteria</taxon>
        <taxon>Pseudomonadati</taxon>
        <taxon>Bacteroidota</taxon>
        <taxon>Cytophagia</taxon>
        <taxon>Cytophagales</taxon>
        <taxon>Cytophagaceae</taxon>
        <taxon>Rhabdobacter</taxon>
    </lineage>
</organism>
<dbReference type="AlphaFoldDB" id="A0A840TWJ0"/>
<accession>A0A840TWJ0</accession>
<dbReference type="PROSITE" id="PS50850">
    <property type="entry name" value="MFS"/>
    <property type="match status" value="1"/>
</dbReference>
<dbReference type="PANTHER" id="PTHR23514">
    <property type="entry name" value="BYPASS OF STOP CODON PROTEIN 6"/>
    <property type="match status" value="1"/>
</dbReference>
<evidence type="ECO:0000259" key="6">
    <source>
        <dbReference type="PROSITE" id="PS50850"/>
    </source>
</evidence>
<dbReference type="CDD" id="cd17393">
    <property type="entry name" value="MFS_MosC_like"/>
    <property type="match status" value="1"/>
</dbReference>
<gene>
    <name evidence="7" type="ORF">HNQ92_002152</name>
</gene>
<dbReference type="RefSeq" id="WP_184173984.1">
    <property type="nucleotide sequence ID" value="NZ_JACHGF010000003.1"/>
</dbReference>
<evidence type="ECO:0000256" key="1">
    <source>
        <dbReference type="ARBA" id="ARBA00004141"/>
    </source>
</evidence>
<dbReference type="SUPFAM" id="SSF103473">
    <property type="entry name" value="MFS general substrate transporter"/>
    <property type="match status" value="1"/>
</dbReference>
<dbReference type="EMBL" id="JACHGF010000003">
    <property type="protein sequence ID" value="MBB5284009.1"/>
    <property type="molecule type" value="Genomic_DNA"/>
</dbReference>
<dbReference type="InterPro" id="IPR020846">
    <property type="entry name" value="MFS_dom"/>
</dbReference>
<feature type="transmembrane region" description="Helical" evidence="5">
    <location>
        <begin position="213"/>
        <end position="236"/>
    </location>
</feature>
<feature type="transmembrane region" description="Helical" evidence="5">
    <location>
        <begin position="21"/>
        <end position="42"/>
    </location>
</feature>
<feature type="transmembrane region" description="Helical" evidence="5">
    <location>
        <begin position="172"/>
        <end position="192"/>
    </location>
</feature>